<reference evidence="1 2" key="1">
    <citation type="submission" date="2018-05" db="EMBL/GenBank/DDBJ databases">
        <title>Kangiella spongicola genome sequence.</title>
        <authorList>
            <person name="Maclea K.S."/>
            <person name="Goen A.E."/>
            <person name="Kelley C."/>
            <person name="Underriner A."/>
            <person name="Silverwood T."/>
            <person name="Trachtenberg A.M."/>
        </authorList>
    </citation>
    <scope>NUCLEOTIDE SEQUENCE [LARGE SCALE GENOMIC DNA]</scope>
    <source>
        <strain evidence="1 2">ATCC BAA-2076</strain>
    </source>
</reference>
<gene>
    <name evidence="1" type="ORF">DL796_01955</name>
</gene>
<protein>
    <recommendedName>
        <fullName evidence="3">Ribosomal protein L7/L12 C-terminal domain-containing protein</fullName>
    </recommendedName>
</protein>
<keyword evidence="2" id="KW-1185">Reference proteome</keyword>
<dbReference type="Gene3D" id="3.30.1390.10">
    <property type="match status" value="1"/>
</dbReference>
<proteinExistence type="predicted"/>
<dbReference type="AlphaFoldDB" id="A0A318DCQ4"/>
<evidence type="ECO:0000313" key="2">
    <source>
        <dbReference type="Proteomes" id="UP000247689"/>
    </source>
</evidence>
<dbReference type="EMBL" id="QICH01000001">
    <property type="protein sequence ID" value="PXF63929.1"/>
    <property type="molecule type" value="Genomic_DNA"/>
</dbReference>
<accession>A0A318DCQ4</accession>
<dbReference type="SUPFAM" id="SSF54736">
    <property type="entry name" value="ClpS-like"/>
    <property type="match status" value="1"/>
</dbReference>
<name>A0A318DCQ4_9GAMM</name>
<dbReference type="OrthoDB" id="6197608at2"/>
<evidence type="ECO:0000313" key="1">
    <source>
        <dbReference type="EMBL" id="PXF63929.1"/>
    </source>
</evidence>
<dbReference type="RefSeq" id="WP_110199451.1">
    <property type="nucleotide sequence ID" value="NZ_QICH01000001.1"/>
</dbReference>
<comment type="caution">
    <text evidence="1">The sequence shown here is derived from an EMBL/GenBank/DDBJ whole genome shotgun (WGS) entry which is preliminary data.</text>
</comment>
<dbReference type="Proteomes" id="UP000247689">
    <property type="component" value="Unassembled WGS sequence"/>
</dbReference>
<evidence type="ECO:0008006" key="3">
    <source>
        <dbReference type="Google" id="ProtNLM"/>
    </source>
</evidence>
<organism evidence="1 2">
    <name type="scientific">Kangiella spongicola</name>
    <dbReference type="NCBI Taxonomy" id="796379"/>
    <lineage>
        <taxon>Bacteria</taxon>
        <taxon>Pseudomonadati</taxon>
        <taxon>Pseudomonadota</taxon>
        <taxon>Gammaproteobacteria</taxon>
        <taxon>Kangiellales</taxon>
        <taxon>Kangiellaceae</taxon>
        <taxon>Kangiella</taxon>
    </lineage>
</organism>
<dbReference type="InterPro" id="IPR014719">
    <property type="entry name" value="Ribosomal_bL12_C/ClpS-like"/>
</dbReference>
<sequence length="90" mass="10028">MSEGTHKVVLKGYGDSDKGKYYIEQDLAELFGIEQKVAKRLLEITGEEPRDVKNNVDSKTAERYLKALEATGAVGEVIDTRYDFSGLSIE</sequence>